<evidence type="ECO:0000256" key="1">
    <source>
        <dbReference type="ARBA" id="ARBA00022729"/>
    </source>
</evidence>
<dbReference type="InterPro" id="IPR027039">
    <property type="entry name" value="Crtac1"/>
</dbReference>
<evidence type="ECO:0000313" key="3">
    <source>
        <dbReference type="EMBL" id="CAG9623402.1"/>
    </source>
</evidence>
<dbReference type="InterPro" id="IPR028994">
    <property type="entry name" value="Integrin_alpha_N"/>
</dbReference>
<evidence type="ECO:0000259" key="2">
    <source>
        <dbReference type="Pfam" id="PF07593"/>
    </source>
</evidence>
<dbReference type="PANTHER" id="PTHR16026:SF0">
    <property type="entry name" value="CARTILAGE ACIDIC PROTEIN 1"/>
    <property type="match status" value="1"/>
</dbReference>
<evidence type="ECO:0000313" key="4">
    <source>
        <dbReference type="Proteomes" id="UP000789833"/>
    </source>
</evidence>
<dbReference type="Gene3D" id="2.130.10.130">
    <property type="entry name" value="Integrin alpha, N-terminal"/>
    <property type="match status" value="2"/>
</dbReference>
<sequence length="569" mass="63187">MKKFIILLITIYIVGCGNQELQDIDFKFEDITGKSNIDFIHNKPTFDSKADNIMPWLASTGAAVAVGDINNDGYMDLYFTNSEIGSSNAMFLNNGDGTFKEMEIPVITDINDKGISTTALFFDYNNDGHTDLLVGGWGFIKLFENNGDGTFTEVTEIALVDKFAYVSKVIAFDFNKDGYLDLYVGTYFDSKHNLWDLETSRIMNDDFEVARNGGENLFFINNGDGTFTEASREYELNDTGWTLAVGAADVNKDGYPDLYVANDFGPDMLYINEGGEGFEKVIQSEIGKDTHKGMNVDFADIFHEGELGIYVSNVSKASYIIEGNDFWYPNDKGQYKNISDTLGINYAGFSWGSRFFDVNNSGNYSLIVNNGFITGSSKEDYWFDLGTLVTTPGNVVEDFKNWPKIGNKDLSGNESKYLFLNNDNGEKFTNVIEEAGISFTEDGRGVSVIDINNSGELDLVFANQGGPAKVYKNKINNNNNWIKIDLQGSYPSNRDAFGAKVIITVGEKQTLIEKDGGNTHGAQSDPRIHFGTGSEEVIDEIEVIWPSGRNEVFTNVKANQILSIKEKSE</sequence>
<dbReference type="SUPFAM" id="SSF69318">
    <property type="entry name" value="Integrin alpha N-terminal domain"/>
    <property type="match status" value="1"/>
</dbReference>
<dbReference type="Proteomes" id="UP000789833">
    <property type="component" value="Unassembled WGS sequence"/>
</dbReference>
<dbReference type="InterPro" id="IPR013517">
    <property type="entry name" value="FG-GAP"/>
</dbReference>
<reference evidence="3 4" key="1">
    <citation type="submission" date="2021-10" db="EMBL/GenBank/DDBJ databases">
        <authorList>
            <person name="Criscuolo A."/>
        </authorList>
    </citation>
    <scope>NUCLEOTIDE SEQUENCE [LARGE SCALE GENOMIC DNA]</scope>
    <source>
        <strain evidence="4">CIP 111883</strain>
    </source>
</reference>
<dbReference type="Pfam" id="PF13517">
    <property type="entry name" value="FG-GAP_3"/>
    <property type="match status" value="2"/>
</dbReference>
<protein>
    <recommendedName>
        <fullName evidence="2">ASPIC/UnbV domain-containing protein</fullName>
    </recommendedName>
</protein>
<dbReference type="InterPro" id="IPR011519">
    <property type="entry name" value="UnbV_ASPIC"/>
</dbReference>
<dbReference type="Pfam" id="PF07593">
    <property type="entry name" value="UnbV_ASPIC"/>
    <property type="match status" value="1"/>
</dbReference>
<comment type="caution">
    <text evidence="3">The sequence shown here is derived from an EMBL/GenBank/DDBJ whole genome shotgun (WGS) entry which is preliminary data.</text>
</comment>
<dbReference type="Pfam" id="PF01839">
    <property type="entry name" value="FG-GAP"/>
    <property type="match status" value="1"/>
</dbReference>
<feature type="domain" description="ASPIC/UnbV" evidence="2">
    <location>
        <begin position="496"/>
        <end position="562"/>
    </location>
</feature>
<proteinExistence type="predicted"/>
<accession>A0ABN8AH11</accession>
<keyword evidence="4" id="KW-1185">Reference proteome</keyword>
<dbReference type="EMBL" id="CAKJTJ010000046">
    <property type="protein sequence ID" value="CAG9623402.1"/>
    <property type="molecule type" value="Genomic_DNA"/>
</dbReference>
<dbReference type="RefSeq" id="WP_230504812.1">
    <property type="nucleotide sequence ID" value="NZ_CAKJTJ010000046.1"/>
</dbReference>
<organism evidence="3 4">
    <name type="scientific">Sutcliffiella rhizosphaerae</name>
    <dbReference type="NCBI Taxonomy" id="2880967"/>
    <lineage>
        <taxon>Bacteria</taxon>
        <taxon>Bacillati</taxon>
        <taxon>Bacillota</taxon>
        <taxon>Bacilli</taxon>
        <taxon>Bacillales</taxon>
        <taxon>Bacillaceae</taxon>
        <taxon>Sutcliffiella</taxon>
    </lineage>
</organism>
<gene>
    <name evidence="3" type="ORF">BACCIP111883_04213</name>
</gene>
<dbReference type="PANTHER" id="PTHR16026">
    <property type="entry name" value="CARTILAGE ACIDIC PROTEIN 1"/>
    <property type="match status" value="1"/>
</dbReference>
<keyword evidence="1" id="KW-0732">Signal</keyword>
<name>A0ABN8AH11_9BACI</name>